<accession>A0A7Y4GPX6</accession>
<dbReference type="AlphaFoldDB" id="A0A7Y4GPX6"/>
<organism evidence="2 3">
    <name type="scientific">Bradyrhizobium australiense</name>
    <dbReference type="NCBI Taxonomy" id="2721161"/>
    <lineage>
        <taxon>Bacteria</taxon>
        <taxon>Pseudomonadati</taxon>
        <taxon>Pseudomonadota</taxon>
        <taxon>Alphaproteobacteria</taxon>
        <taxon>Hyphomicrobiales</taxon>
        <taxon>Nitrobacteraceae</taxon>
        <taxon>Bradyrhizobium</taxon>
    </lineage>
</organism>
<dbReference type="Pfam" id="PF07693">
    <property type="entry name" value="KAP_NTPase"/>
    <property type="match status" value="1"/>
</dbReference>
<comment type="caution">
    <text evidence="2">The sequence shown here is derived from an EMBL/GenBank/DDBJ whole genome shotgun (WGS) entry which is preliminary data.</text>
</comment>
<dbReference type="RefSeq" id="WP_171579078.1">
    <property type="nucleotide sequence ID" value="NZ_JAAVLX010000003.1"/>
</dbReference>
<reference evidence="2 3" key="1">
    <citation type="submission" date="2020-03" db="EMBL/GenBank/DDBJ databases">
        <title>Bradyrhizobium diversity isolated from nodules of Indigofera sp.</title>
        <authorList>
            <person name="Klepa M."/>
            <person name="Helene L."/>
            <person name="Hungria M."/>
        </authorList>
    </citation>
    <scope>NUCLEOTIDE SEQUENCE [LARGE SCALE GENOMIC DNA]</scope>
    <source>
        <strain evidence="2 3">WSM 1791</strain>
    </source>
</reference>
<evidence type="ECO:0000313" key="3">
    <source>
        <dbReference type="Proteomes" id="UP000544122"/>
    </source>
</evidence>
<dbReference type="EMBL" id="JAAVLX010000003">
    <property type="protein sequence ID" value="NOJ39819.1"/>
    <property type="molecule type" value="Genomic_DNA"/>
</dbReference>
<dbReference type="InterPro" id="IPR011646">
    <property type="entry name" value="KAP_P-loop"/>
</dbReference>
<dbReference type="Proteomes" id="UP000544122">
    <property type="component" value="Unassembled WGS sequence"/>
</dbReference>
<evidence type="ECO:0000313" key="2">
    <source>
        <dbReference type="EMBL" id="NOJ39819.1"/>
    </source>
</evidence>
<protein>
    <recommendedName>
        <fullName evidence="1">KAP NTPase domain-containing protein</fullName>
    </recommendedName>
</protein>
<feature type="domain" description="KAP NTPase" evidence="1">
    <location>
        <begin position="14"/>
        <end position="148"/>
    </location>
</feature>
<name>A0A7Y4GPX6_9BRAD</name>
<sequence length="553" mass="63392">MAGLNAVGKLLPNVRFTVIIDDTDRLEAYEALELLRLARKVADFPFVTYVFCFDANVLSQQVNHGLGIQDGRLYIDKIFQDIVHVPPQEPFALRRYFQRLLKKSFPFQMEGGAKDHEVQFRRESLFDRWCGLLLNTPRDVVRLHQSIELAWPYVPGELDFFDFVWLQLLKTKWPELYSWTRDYLQNVGSYRDRGSVNDTERAAAAQKLLDLLKNRGWSEEAYMSGLDRILPGLNSLSLSSDKGPQVFKFERGELEVFEHGKRLGSPSHWRGYFAFDMPSYAVRDADISAFRSAVEDDPAKAVEILISLFERAHERKGHFLDFLLDRLVDGPADIEGPTARSGMLAAFAETMDDFARRTDQIAVLGHSETWDRTRLLLRKNSPGNFLAAVREGKSINWLAFVMRDQGFALGLPEGHRSYPQNAWLDREEFDECLSTIIKRFESLGMRKIFALPSPTDVLFCWVQLGDADDVRRRFSEATIKDGRFLWALEALRGWANSSDRGVHYPLYEQYVRVLTDPDKVLERLKQLATAAELGSHSIKAKELLGAWQASPKN</sequence>
<gene>
    <name evidence="2" type="ORF">HCN58_09420</name>
</gene>
<proteinExistence type="predicted"/>
<keyword evidence="3" id="KW-1185">Reference proteome</keyword>
<evidence type="ECO:0000259" key="1">
    <source>
        <dbReference type="Pfam" id="PF07693"/>
    </source>
</evidence>